<feature type="compositionally biased region" description="Low complexity" evidence="5">
    <location>
        <begin position="660"/>
        <end position="670"/>
    </location>
</feature>
<dbReference type="AlphaFoldDB" id="A0A2K1JYH1"/>
<feature type="compositionally biased region" description="Polar residues" evidence="5">
    <location>
        <begin position="453"/>
        <end position="472"/>
    </location>
</feature>
<evidence type="ECO:0000313" key="6">
    <source>
        <dbReference type="EMBL" id="PNR46581.1"/>
    </source>
</evidence>
<evidence type="ECO:0000313" key="8">
    <source>
        <dbReference type="Proteomes" id="UP000006727"/>
    </source>
</evidence>
<evidence type="ECO:0000313" key="7">
    <source>
        <dbReference type="EnsemblPlants" id="Pp3c10_10590V3.1"/>
    </source>
</evidence>
<dbReference type="STRING" id="3218.A0A2K1JYH1"/>
<dbReference type="Proteomes" id="UP000006727">
    <property type="component" value="Chromosome 10"/>
</dbReference>
<dbReference type="SUPFAM" id="SSF52058">
    <property type="entry name" value="L domain-like"/>
    <property type="match status" value="1"/>
</dbReference>
<dbReference type="OMA" id="SSTWLND"/>
<dbReference type="Gramene" id="Pp3c10_10590V3.2">
    <property type="protein sequence ID" value="Pp3c10_10590V3.2"/>
    <property type="gene ID" value="Pp3c10_10590"/>
</dbReference>
<dbReference type="Gene3D" id="3.80.10.10">
    <property type="entry name" value="Ribonuclease Inhibitor"/>
    <property type="match status" value="1"/>
</dbReference>
<comment type="subcellular location">
    <subcellularLocation>
        <location evidence="1">Cytoplasm</location>
    </subcellularLocation>
</comment>
<dbReference type="PANTHER" id="PTHR15454">
    <property type="entry name" value="NISCHARIN RELATED"/>
    <property type="match status" value="1"/>
</dbReference>
<organism evidence="6">
    <name type="scientific">Physcomitrium patens</name>
    <name type="common">Spreading-leaved earth moss</name>
    <name type="synonym">Physcomitrella patens</name>
    <dbReference type="NCBI Taxonomy" id="3218"/>
    <lineage>
        <taxon>Eukaryota</taxon>
        <taxon>Viridiplantae</taxon>
        <taxon>Streptophyta</taxon>
        <taxon>Embryophyta</taxon>
        <taxon>Bryophyta</taxon>
        <taxon>Bryophytina</taxon>
        <taxon>Bryopsida</taxon>
        <taxon>Funariidae</taxon>
        <taxon>Funariales</taxon>
        <taxon>Funariaceae</taxon>
        <taxon>Physcomitrium</taxon>
    </lineage>
</organism>
<feature type="region of interest" description="Disordered" evidence="5">
    <location>
        <begin position="453"/>
        <end position="487"/>
    </location>
</feature>
<feature type="compositionally biased region" description="Polar residues" evidence="5">
    <location>
        <begin position="632"/>
        <end position="643"/>
    </location>
</feature>
<feature type="compositionally biased region" description="Basic residues" evidence="5">
    <location>
        <begin position="473"/>
        <end position="485"/>
    </location>
</feature>
<keyword evidence="4" id="KW-0677">Repeat</keyword>
<dbReference type="GeneID" id="112287351"/>
<dbReference type="EMBL" id="ABEU02000010">
    <property type="protein sequence ID" value="PNR46581.1"/>
    <property type="molecule type" value="Genomic_DNA"/>
</dbReference>
<evidence type="ECO:0000256" key="5">
    <source>
        <dbReference type="SAM" id="MobiDB-lite"/>
    </source>
</evidence>
<dbReference type="OrthoDB" id="7451790at2759"/>
<evidence type="ECO:0000256" key="3">
    <source>
        <dbReference type="ARBA" id="ARBA00022614"/>
    </source>
</evidence>
<feature type="region of interest" description="Disordered" evidence="5">
    <location>
        <begin position="736"/>
        <end position="756"/>
    </location>
</feature>
<feature type="region of interest" description="Disordered" evidence="5">
    <location>
        <begin position="355"/>
        <end position="379"/>
    </location>
</feature>
<dbReference type="KEGG" id="ppp:112287351"/>
<sequence length="792" mass="86960">MAIVTGDRYLELLARFIEQEAGNLLDGTLVLKLNPVGLHYLQTRLEALQELEQLRSGAPVDYLRAYVADLGDHRALEKLRRVLRLLGALQVVAVLRSPARDPTPITLLPFTRLKSLELRGCDLSTSAARGLLQLRPILEKLVCYNSANALRHIFAEPTVEVNVAMKWSRLTAVACPCNGLALMDESLQLLPVVDTMDLSRNNFAKVANLQKCTRLKFLDLGFNHISSVASLSQVVGPITKLVLRNNALVSTQGIETLHSLEALDLSYNIISNFHEVETLGFLPSLQTLWLNGNPISVSSHYREEVFSYFEDASKLEVDGKLMTKLECWLRSRMVSQRAKRRASYGVYAPAKASDVPLHNTRDSSDPLLSQPRQPHKKKAIRVASIDDRTVDSKLAGAVDSVQQDVPETETAPLRSEAKEVDPEVAQLIEQIENMKRDGSSTWLNDLIGFWENEAQSPSNGNKIMGNSDSGRWSQRRKQGKEKTRRRLEDLTVPTGLREAEHVLESVAKFSIEDKPLSSEGIMSSWESREDGNNGLPASPPHYDSDLMHRRQSLVNEMLRLPPDLSATSDSDSDSFDEHLPDSVSDMTNNDSNDSLSVVDKQVIFQELKSKSPEDVGIDVENAVKGSGGGAGTSSPLHSDTSVLETGRNDKGIRGTVGVTEESSSAEPSPSKKYGAEGNPGNVFRKRKQKKTRRIVILEQEKDEELSVDSTSLLRSAEGCQTDMAPQLAAPPPSLARNLSHQFMSSGSSSPNVRRSSSAVAGLVRRASSSLANTVKIASDLGNVKFSQGSSNI</sequence>
<accession>A0A2K1JYH1</accession>
<protein>
    <submittedName>
        <fullName evidence="6 7">Uncharacterized protein</fullName>
    </submittedName>
</protein>
<gene>
    <name evidence="7" type="primary">LOC112287351</name>
    <name evidence="6" type="ORF">PHYPA_013700</name>
</gene>
<dbReference type="PROSITE" id="PS51450">
    <property type="entry name" value="LRR"/>
    <property type="match status" value="2"/>
</dbReference>
<evidence type="ECO:0000256" key="4">
    <source>
        <dbReference type="ARBA" id="ARBA00022737"/>
    </source>
</evidence>
<dbReference type="SMART" id="SM00365">
    <property type="entry name" value="LRR_SD22"/>
    <property type="match status" value="3"/>
</dbReference>
<name>A0A2K1JYH1_PHYPA</name>
<evidence type="ECO:0000256" key="1">
    <source>
        <dbReference type="ARBA" id="ARBA00004496"/>
    </source>
</evidence>
<feature type="compositionally biased region" description="Polar residues" evidence="5">
    <location>
        <begin position="584"/>
        <end position="594"/>
    </location>
</feature>
<dbReference type="GO" id="GO:0005737">
    <property type="term" value="C:cytoplasm"/>
    <property type="evidence" value="ECO:0000318"/>
    <property type="project" value="GO_Central"/>
</dbReference>
<dbReference type="RefSeq" id="XP_024386044.1">
    <property type="nucleotide sequence ID" value="XM_024530276.2"/>
</dbReference>
<feature type="region of interest" description="Disordered" evidence="5">
    <location>
        <begin position="524"/>
        <end position="545"/>
    </location>
</feature>
<feature type="region of interest" description="Disordered" evidence="5">
    <location>
        <begin position="401"/>
        <end position="420"/>
    </location>
</feature>
<dbReference type="EnsemblPlants" id="Pp3c10_10590V3.2">
    <property type="protein sequence ID" value="Pp3c10_10590V3.2"/>
    <property type="gene ID" value="Pp3c10_10590"/>
</dbReference>
<dbReference type="FunCoup" id="A0A2K1JYH1">
    <property type="interactions" value="2268"/>
</dbReference>
<reference evidence="7" key="3">
    <citation type="submission" date="2020-12" db="UniProtKB">
        <authorList>
            <consortium name="EnsemblPlants"/>
        </authorList>
    </citation>
    <scope>IDENTIFICATION</scope>
</reference>
<keyword evidence="8" id="KW-1185">Reference proteome</keyword>
<keyword evidence="3" id="KW-0433">Leucine-rich repeat</keyword>
<dbReference type="Gramene" id="Pp3c10_10590V3.1">
    <property type="protein sequence ID" value="Pp3c10_10590V3.1"/>
    <property type="gene ID" value="Pp3c10_10590"/>
</dbReference>
<feature type="region of interest" description="Disordered" evidence="5">
    <location>
        <begin position="562"/>
        <end position="594"/>
    </location>
</feature>
<keyword evidence="2" id="KW-0963">Cytoplasm</keyword>
<dbReference type="EnsemblPlants" id="Pp3c10_10590V3.1">
    <property type="protein sequence ID" value="Pp3c10_10590V3.1"/>
    <property type="gene ID" value="Pp3c10_10590"/>
</dbReference>
<reference evidence="6 8" key="1">
    <citation type="journal article" date="2008" name="Science">
        <title>The Physcomitrella genome reveals evolutionary insights into the conquest of land by plants.</title>
        <authorList>
            <person name="Rensing S."/>
            <person name="Lang D."/>
            <person name="Zimmer A."/>
            <person name="Terry A."/>
            <person name="Salamov A."/>
            <person name="Shapiro H."/>
            <person name="Nishiyama T."/>
            <person name="Perroud P.-F."/>
            <person name="Lindquist E."/>
            <person name="Kamisugi Y."/>
            <person name="Tanahashi T."/>
            <person name="Sakakibara K."/>
            <person name="Fujita T."/>
            <person name="Oishi K."/>
            <person name="Shin-I T."/>
            <person name="Kuroki Y."/>
            <person name="Toyoda A."/>
            <person name="Suzuki Y."/>
            <person name="Hashimoto A."/>
            <person name="Yamaguchi K."/>
            <person name="Sugano A."/>
            <person name="Kohara Y."/>
            <person name="Fujiyama A."/>
            <person name="Anterola A."/>
            <person name="Aoki S."/>
            <person name="Ashton N."/>
            <person name="Barbazuk W.B."/>
            <person name="Barker E."/>
            <person name="Bennetzen J."/>
            <person name="Bezanilla M."/>
            <person name="Blankenship R."/>
            <person name="Cho S.H."/>
            <person name="Dutcher S."/>
            <person name="Estelle M."/>
            <person name="Fawcett J.A."/>
            <person name="Gundlach H."/>
            <person name="Hanada K."/>
            <person name="Heyl A."/>
            <person name="Hicks K.A."/>
            <person name="Hugh J."/>
            <person name="Lohr M."/>
            <person name="Mayer K."/>
            <person name="Melkozernov A."/>
            <person name="Murata T."/>
            <person name="Nelson D."/>
            <person name="Pils B."/>
            <person name="Prigge M."/>
            <person name="Reiss B."/>
            <person name="Renner T."/>
            <person name="Rombauts S."/>
            <person name="Rushton P."/>
            <person name="Sanderfoot A."/>
            <person name="Schween G."/>
            <person name="Shiu S.-H."/>
            <person name="Stueber K."/>
            <person name="Theodoulou F.L."/>
            <person name="Tu H."/>
            <person name="Van de Peer Y."/>
            <person name="Verrier P.J."/>
            <person name="Waters E."/>
            <person name="Wood A."/>
            <person name="Yang L."/>
            <person name="Cove D."/>
            <person name="Cuming A."/>
            <person name="Hasebe M."/>
            <person name="Lucas S."/>
            <person name="Mishler D.B."/>
            <person name="Reski R."/>
            <person name="Grigoriev I."/>
            <person name="Quatrano R.S."/>
            <person name="Boore J.L."/>
        </authorList>
    </citation>
    <scope>NUCLEOTIDE SEQUENCE [LARGE SCALE GENOMIC DNA]</scope>
    <source>
        <strain evidence="7 8">cv. Gransden 2004</strain>
    </source>
</reference>
<dbReference type="PANTHER" id="PTHR15454:SF69">
    <property type="entry name" value="SERINE_THREONINE-PROTEIN KINASE 11-INTERACTING PROTEIN"/>
    <property type="match status" value="1"/>
</dbReference>
<proteinExistence type="predicted"/>
<feature type="compositionally biased region" description="Low complexity" evidence="5">
    <location>
        <begin position="744"/>
        <end position="756"/>
    </location>
</feature>
<reference evidence="6 8" key="2">
    <citation type="journal article" date="2018" name="Plant J.">
        <title>The Physcomitrella patens chromosome-scale assembly reveals moss genome structure and evolution.</title>
        <authorList>
            <person name="Lang D."/>
            <person name="Ullrich K.K."/>
            <person name="Murat F."/>
            <person name="Fuchs J."/>
            <person name="Jenkins J."/>
            <person name="Haas F.B."/>
            <person name="Piednoel M."/>
            <person name="Gundlach H."/>
            <person name="Van Bel M."/>
            <person name="Meyberg R."/>
            <person name="Vives C."/>
            <person name="Morata J."/>
            <person name="Symeonidi A."/>
            <person name="Hiss M."/>
            <person name="Muchero W."/>
            <person name="Kamisugi Y."/>
            <person name="Saleh O."/>
            <person name="Blanc G."/>
            <person name="Decker E.L."/>
            <person name="van Gessel N."/>
            <person name="Grimwood J."/>
            <person name="Hayes R.D."/>
            <person name="Graham S.W."/>
            <person name="Gunter L.E."/>
            <person name="McDaniel S.F."/>
            <person name="Hoernstein S.N.W."/>
            <person name="Larsson A."/>
            <person name="Li F.W."/>
            <person name="Perroud P.F."/>
            <person name="Phillips J."/>
            <person name="Ranjan P."/>
            <person name="Rokshar D.S."/>
            <person name="Rothfels C.J."/>
            <person name="Schneider L."/>
            <person name="Shu S."/>
            <person name="Stevenson D.W."/>
            <person name="Thummler F."/>
            <person name="Tillich M."/>
            <person name="Villarreal Aguilar J.C."/>
            <person name="Widiez T."/>
            <person name="Wong G.K."/>
            <person name="Wymore A."/>
            <person name="Zhang Y."/>
            <person name="Zimmer A.D."/>
            <person name="Quatrano R.S."/>
            <person name="Mayer K.F.X."/>
            <person name="Goodstein D."/>
            <person name="Casacuberta J.M."/>
            <person name="Vandepoele K."/>
            <person name="Reski R."/>
            <person name="Cuming A.C."/>
            <person name="Tuskan G.A."/>
            <person name="Maumus F."/>
            <person name="Salse J."/>
            <person name="Schmutz J."/>
            <person name="Rensing S.A."/>
        </authorList>
    </citation>
    <scope>NUCLEOTIDE SEQUENCE [LARGE SCALE GENOMIC DNA]</scope>
    <source>
        <strain evidence="7 8">cv. Gransden 2004</strain>
    </source>
</reference>
<feature type="region of interest" description="Disordered" evidence="5">
    <location>
        <begin position="615"/>
        <end position="687"/>
    </location>
</feature>
<evidence type="ECO:0000256" key="2">
    <source>
        <dbReference type="ARBA" id="ARBA00022490"/>
    </source>
</evidence>
<dbReference type="PaxDb" id="3218-PP1S120_132V6.1"/>
<dbReference type="InterPro" id="IPR032675">
    <property type="entry name" value="LRR_dom_sf"/>
</dbReference>
<dbReference type="InterPro" id="IPR001611">
    <property type="entry name" value="Leu-rich_rpt"/>
</dbReference>